<dbReference type="SUPFAM" id="SSF55729">
    <property type="entry name" value="Acyl-CoA N-acyltransferases (Nat)"/>
    <property type="match status" value="1"/>
</dbReference>
<dbReference type="Pfam" id="PF00583">
    <property type="entry name" value="Acetyltransf_1"/>
    <property type="match status" value="1"/>
</dbReference>
<accession>A0A0U1NS16</accession>
<keyword evidence="4" id="KW-1185">Reference proteome</keyword>
<evidence type="ECO:0000313" key="4">
    <source>
        <dbReference type="Proteomes" id="UP000199087"/>
    </source>
</evidence>
<dbReference type="InterPro" id="IPR016181">
    <property type="entry name" value="Acyl_CoA_acyltransferase"/>
</dbReference>
<protein>
    <submittedName>
        <fullName evidence="3">Acetyltransferase</fullName>
    </submittedName>
</protein>
<name>A0A0U1NS16_9BACI</name>
<dbReference type="AlphaFoldDB" id="A0A0U1NS16"/>
<dbReference type="Proteomes" id="UP000199087">
    <property type="component" value="Unassembled WGS sequence"/>
</dbReference>
<dbReference type="EMBL" id="CVRB01000001">
    <property type="protein sequence ID" value="CRK80837.1"/>
    <property type="molecule type" value="Genomic_DNA"/>
</dbReference>
<reference evidence="4" key="1">
    <citation type="submission" date="2015-05" db="EMBL/GenBank/DDBJ databases">
        <authorList>
            <person name="Urmite Genomes"/>
        </authorList>
    </citation>
    <scope>NUCLEOTIDE SEQUENCE [LARGE SCALE GENOMIC DNA]</scope>
    <source>
        <strain evidence="4">LF1</strain>
    </source>
</reference>
<feature type="region of interest" description="Disordered" evidence="1">
    <location>
        <begin position="1"/>
        <end position="30"/>
    </location>
</feature>
<feature type="domain" description="N-acetyltransferase" evidence="2">
    <location>
        <begin position="3"/>
        <end position="27"/>
    </location>
</feature>
<feature type="compositionally biased region" description="Basic and acidic residues" evidence="1">
    <location>
        <begin position="18"/>
        <end position="30"/>
    </location>
</feature>
<proteinExistence type="predicted"/>
<sequence>MADPNWRNKGIGRSLMQKAEERAQAEGRSY</sequence>
<dbReference type="Gene3D" id="3.40.630.30">
    <property type="match status" value="1"/>
</dbReference>
<evidence type="ECO:0000313" key="3">
    <source>
        <dbReference type="EMBL" id="CRK80837.1"/>
    </source>
</evidence>
<keyword evidence="3" id="KW-0808">Transferase</keyword>
<dbReference type="GO" id="GO:0016747">
    <property type="term" value="F:acyltransferase activity, transferring groups other than amino-acyl groups"/>
    <property type="evidence" value="ECO:0007669"/>
    <property type="project" value="InterPro"/>
</dbReference>
<dbReference type="InterPro" id="IPR000182">
    <property type="entry name" value="GNAT_dom"/>
</dbReference>
<gene>
    <name evidence="3" type="ORF">BN000_00726</name>
</gene>
<dbReference type="STRING" id="1499688.BN000_00726"/>
<evidence type="ECO:0000259" key="2">
    <source>
        <dbReference type="Pfam" id="PF00583"/>
    </source>
</evidence>
<organism evidence="3 4">
    <name type="scientific">Neobacillus massiliamazoniensis</name>
    <dbReference type="NCBI Taxonomy" id="1499688"/>
    <lineage>
        <taxon>Bacteria</taxon>
        <taxon>Bacillati</taxon>
        <taxon>Bacillota</taxon>
        <taxon>Bacilli</taxon>
        <taxon>Bacillales</taxon>
        <taxon>Bacillaceae</taxon>
        <taxon>Neobacillus</taxon>
    </lineage>
</organism>
<dbReference type="CDD" id="cd04301">
    <property type="entry name" value="NAT_SF"/>
    <property type="match status" value="1"/>
</dbReference>
<evidence type="ECO:0000256" key="1">
    <source>
        <dbReference type="SAM" id="MobiDB-lite"/>
    </source>
</evidence>